<evidence type="ECO:0000313" key="2">
    <source>
        <dbReference type="Proteomes" id="UP001597479"/>
    </source>
</evidence>
<accession>A0ABW5VMP2</accession>
<reference evidence="2" key="1">
    <citation type="journal article" date="2019" name="Int. J. Syst. Evol. Microbiol.">
        <title>The Global Catalogue of Microorganisms (GCM) 10K type strain sequencing project: providing services to taxonomists for standard genome sequencing and annotation.</title>
        <authorList>
            <consortium name="The Broad Institute Genomics Platform"/>
            <consortium name="The Broad Institute Genome Sequencing Center for Infectious Disease"/>
            <person name="Wu L."/>
            <person name="Ma J."/>
        </authorList>
    </citation>
    <scope>NUCLEOTIDE SEQUENCE [LARGE SCALE GENOMIC DNA]</scope>
    <source>
        <strain evidence="2">CCM 7044</strain>
    </source>
</reference>
<gene>
    <name evidence="1" type="ORF">ACFS27_05315</name>
</gene>
<evidence type="ECO:0000313" key="1">
    <source>
        <dbReference type="EMBL" id="MFD2792963.1"/>
    </source>
</evidence>
<dbReference type="Proteomes" id="UP001597479">
    <property type="component" value="Unassembled WGS sequence"/>
</dbReference>
<protein>
    <recommendedName>
        <fullName evidence="3">Ribbon-helix-helix CopG family protein</fullName>
    </recommendedName>
</protein>
<proteinExistence type="predicted"/>
<evidence type="ECO:0008006" key="3">
    <source>
        <dbReference type="Google" id="ProtNLM"/>
    </source>
</evidence>
<dbReference type="RefSeq" id="WP_377180801.1">
    <property type="nucleotide sequence ID" value="NZ_JBHUOG010000001.1"/>
</dbReference>
<keyword evidence="2" id="KW-1185">Reference proteome</keyword>
<comment type="caution">
    <text evidence="1">The sequence shown here is derived from an EMBL/GenBank/DDBJ whole genome shotgun (WGS) entry which is preliminary data.</text>
</comment>
<name>A0ABW5VMP2_9MICO</name>
<dbReference type="EMBL" id="JBHUOG010000001">
    <property type="protein sequence ID" value="MFD2792963.1"/>
    <property type="molecule type" value="Genomic_DNA"/>
</dbReference>
<sequence>MSEKTPIEELLTEVSIESEARRHDPLPEGALGVRQGDGAAPRVLSVRLTDRQYQRLVAAAAEKDLPVSTMARLAILEQLDSSTRPASGPIDLNAVTEALRKVIRPEFLKAS</sequence>
<organism evidence="1 2">
    <name type="scientific">Promicromonospora vindobonensis</name>
    <dbReference type="NCBI Taxonomy" id="195748"/>
    <lineage>
        <taxon>Bacteria</taxon>
        <taxon>Bacillati</taxon>
        <taxon>Actinomycetota</taxon>
        <taxon>Actinomycetes</taxon>
        <taxon>Micrococcales</taxon>
        <taxon>Promicromonosporaceae</taxon>
        <taxon>Promicromonospora</taxon>
    </lineage>
</organism>